<dbReference type="EMBL" id="RAPY01000001">
    <property type="protein sequence ID" value="RKE56670.1"/>
    <property type="molecule type" value="Genomic_DNA"/>
</dbReference>
<accession>A0A420BIZ6</accession>
<keyword evidence="2" id="KW-1185">Reference proteome</keyword>
<reference evidence="1 2" key="1">
    <citation type="submission" date="2018-09" db="EMBL/GenBank/DDBJ databases">
        <title>Genomic Encyclopedia of Type Strains, Phase III (KMG-III): the genomes of soil and plant-associated and newly described type strains.</title>
        <authorList>
            <person name="Whitman W."/>
        </authorList>
    </citation>
    <scope>NUCLEOTIDE SEQUENCE [LARGE SCALE GENOMIC DNA]</scope>
    <source>
        <strain evidence="1 2">CECT 7938</strain>
    </source>
</reference>
<evidence type="ECO:0000313" key="2">
    <source>
        <dbReference type="Proteomes" id="UP000286246"/>
    </source>
</evidence>
<sequence>MKEVVKEHPLRPIILRFDPDKPQLEFETKGLSAHYLMHDLTWEAQQKLRKLNEQLGEIDIKIAELEYYLFPIEQDLDILEVFLKIKDPSVLPLNNFDEEIEITIDINELFSSITDHNQQLRDLHSEVSTACIAYEQHYDMIYEKESWIDEQLWKDVHQIYVNYLNVKVDIVSLDRDQEEFREVLSDVFDYQYKYYDYFDLILSVFKTFQKRCDKSYRRAEVVDKGLKELRDNMQ</sequence>
<dbReference type="OrthoDB" id="701446at2"/>
<evidence type="ECO:0000313" key="1">
    <source>
        <dbReference type="EMBL" id="RKE56670.1"/>
    </source>
</evidence>
<dbReference type="AlphaFoldDB" id="A0A420BIZ6"/>
<protein>
    <submittedName>
        <fullName evidence="1">Uncharacterized protein</fullName>
    </submittedName>
</protein>
<comment type="caution">
    <text evidence="1">The sequence shown here is derived from an EMBL/GenBank/DDBJ whole genome shotgun (WGS) entry which is preliminary data.</text>
</comment>
<proteinExistence type="predicted"/>
<dbReference type="Proteomes" id="UP000286246">
    <property type="component" value="Unassembled WGS sequence"/>
</dbReference>
<organism evidence="1 2">
    <name type="scientific">Sphingobacterium detergens</name>
    <dbReference type="NCBI Taxonomy" id="1145106"/>
    <lineage>
        <taxon>Bacteria</taxon>
        <taxon>Pseudomonadati</taxon>
        <taxon>Bacteroidota</taxon>
        <taxon>Sphingobacteriia</taxon>
        <taxon>Sphingobacteriales</taxon>
        <taxon>Sphingobacteriaceae</taxon>
        <taxon>Sphingobacterium</taxon>
    </lineage>
</organism>
<name>A0A420BIZ6_SPHD1</name>
<dbReference type="RefSeq" id="WP_120258317.1">
    <property type="nucleotide sequence ID" value="NZ_RAPY01000001.1"/>
</dbReference>
<gene>
    <name evidence="1" type="ORF">DFQ12_1536</name>
</gene>